<organism evidence="1 2">
    <name type="scientific">Rhodococcus parequi</name>
    <dbReference type="NCBI Taxonomy" id="3137122"/>
    <lineage>
        <taxon>Bacteria</taxon>
        <taxon>Bacillati</taxon>
        <taxon>Actinomycetota</taxon>
        <taxon>Actinomycetes</taxon>
        <taxon>Mycobacteriales</taxon>
        <taxon>Nocardiaceae</taxon>
        <taxon>Rhodococcus</taxon>
    </lineage>
</organism>
<evidence type="ECO:0000313" key="1">
    <source>
        <dbReference type="EMBL" id="MFM1722208.1"/>
    </source>
</evidence>
<proteinExistence type="predicted"/>
<dbReference type="Proteomes" id="UP001629745">
    <property type="component" value="Unassembled WGS sequence"/>
</dbReference>
<evidence type="ECO:0000313" key="2">
    <source>
        <dbReference type="Proteomes" id="UP001629745"/>
    </source>
</evidence>
<sequence>MNHELRQRIRETYRTLYAYDVTDTDVDRILQVPANSGSAGYDTFRA</sequence>
<reference evidence="1 2" key="1">
    <citation type="submission" date="2023-11" db="EMBL/GenBank/DDBJ databases">
        <authorList>
            <person name="Val-Calvo J."/>
            <person name="Scortti M."/>
            <person name="Vazquez-Boland J."/>
        </authorList>
    </citation>
    <scope>NUCLEOTIDE SEQUENCE [LARGE SCALE GENOMIC DNA]</scope>
    <source>
        <strain evidence="1 2">PAM 2766</strain>
    </source>
</reference>
<comment type="caution">
    <text evidence="1">The sequence shown here is derived from an EMBL/GenBank/DDBJ whole genome shotgun (WGS) entry which is preliminary data.</text>
</comment>
<accession>A0ABW9FAT0</accession>
<gene>
    <name evidence="1" type="ORF">ABEU20_000761</name>
</gene>
<dbReference type="EMBL" id="JBDLNV010000001">
    <property type="protein sequence ID" value="MFM1722208.1"/>
    <property type="molecule type" value="Genomic_DNA"/>
</dbReference>
<protein>
    <submittedName>
        <fullName evidence="1">Uncharacterized protein</fullName>
    </submittedName>
</protein>
<name>A0ABW9FAT0_9NOCA</name>
<dbReference type="RefSeq" id="WP_420162785.1">
    <property type="nucleotide sequence ID" value="NZ_JBDLNV010000001.1"/>
</dbReference>
<keyword evidence="2" id="KW-1185">Reference proteome</keyword>